<evidence type="ECO:0000313" key="3">
    <source>
        <dbReference type="Proteomes" id="UP001266305"/>
    </source>
</evidence>
<dbReference type="EMBL" id="JASSZA010000003">
    <property type="protein sequence ID" value="KAK2115686.1"/>
    <property type="molecule type" value="Genomic_DNA"/>
</dbReference>
<name>A0ABQ9W2U0_SAGOE</name>
<accession>A0ABQ9W2U0</accession>
<dbReference type="Proteomes" id="UP001266305">
    <property type="component" value="Unassembled WGS sequence"/>
</dbReference>
<keyword evidence="3" id="KW-1185">Reference proteome</keyword>
<organism evidence="2 3">
    <name type="scientific">Saguinus oedipus</name>
    <name type="common">Cotton-top tamarin</name>
    <name type="synonym">Oedipomidas oedipus</name>
    <dbReference type="NCBI Taxonomy" id="9490"/>
    <lineage>
        <taxon>Eukaryota</taxon>
        <taxon>Metazoa</taxon>
        <taxon>Chordata</taxon>
        <taxon>Craniata</taxon>
        <taxon>Vertebrata</taxon>
        <taxon>Euteleostomi</taxon>
        <taxon>Mammalia</taxon>
        <taxon>Eutheria</taxon>
        <taxon>Euarchontoglires</taxon>
        <taxon>Primates</taxon>
        <taxon>Haplorrhini</taxon>
        <taxon>Platyrrhini</taxon>
        <taxon>Cebidae</taxon>
        <taxon>Callitrichinae</taxon>
        <taxon>Saguinus</taxon>
    </lineage>
</organism>
<feature type="compositionally biased region" description="Low complexity" evidence="1">
    <location>
        <begin position="23"/>
        <end position="33"/>
    </location>
</feature>
<feature type="region of interest" description="Disordered" evidence="1">
    <location>
        <begin position="1"/>
        <end position="69"/>
    </location>
</feature>
<reference evidence="2 3" key="1">
    <citation type="submission" date="2023-05" db="EMBL/GenBank/DDBJ databases">
        <title>B98-5 Cell Line De Novo Hybrid Assembly: An Optical Mapping Approach.</title>
        <authorList>
            <person name="Kananen K."/>
            <person name="Auerbach J.A."/>
            <person name="Kautto E."/>
            <person name="Blachly J.S."/>
        </authorList>
    </citation>
    <scope>NUCLEOTIDE SEQUENCE [LARGE SCALE GENOMIC DNA]</scope>
    <source>
        <strain evidence="2">B95-8</strain>
        <tissue evidence="2">Cell line</tissue>
    </source>
</reference>
<evidence type="ECO:0000256" key="1">
    <source>
        <dbReference type="SAM" id="MobiDB-lite"/>
    </source>
</evidence>
<protein>
    <submittedName>
        <fullName evidence="2">Uncharacterized protein</fullName>
    </submittedName>
</protein>
<proteinExistence type="predicted"/>
<sequence>MEPEEGTPLWQLQKLPAERGPQRRGAGALGRSGLRLRPRKGGGRGVISGVRSPPPLGSLGGQLGAPPLRPGLEVQLQGLSAQKRPEAPASDWALKAYDVNL</sequence>
<gene>
    <name evidence="2" type="ORF">P7K49_006312</name>
</gene>
<evidence type="ECO:0000313" key="2">
    <source>
        <dbReference type="EMBL" id="KAK2115686.1"/>
    </source>
</evidence>
<comment type="caution">
    <text evidence="2">The sequence shown here is derived from an EMBL/GenBank/DDBJ whole genome shotgun (WGS) entry which is preliminary data.</text>
</comment>